<feature type="transmembrane region" description="Helical" evidence="7">
    <location>
        <begin position="125"/>
        <end position="143"/>
    </location>
</feature>
<feature type="transmembrane region" description="Helical" evidence="7">
    <location>
        <begin position="32"/>
        <end position="51"/>
    </location>
</feature>
<evidence type="ECO:0000313" key="9">
    <source>
        <dbReference type="Proteomes" id="UP001147653"/>
    </source>
</evidence>
<dbReference type="EMBL" id="JAPDDP010000064">
    <property type="protein sequence ID" value="MDA0183924.1"/>
    <property type="molecule type" value="Genomic_DNA"/>
</dbReference>
<keyword evidence="9" id="KW-1185">Reference proteome</keyword>
<keyword evidence="6 7" id="KW-0472">Membrane</keyword>
<proteinExistence type="inferred from homology"/>
<dbReference type="Gene3D" id="1.10.357.140">
    <property type="entry name" value="UbiA prenyltransferase"/>
    <property type="match status" value="1"/>
</dbReference>
<evidence type="ECO:0000256" key="5">
    <source>
        <dbReference type="ARBA" id="ARBA00022989"/>
    </source>
</evidence>
<accession>A0A9X3NEP7</accession>
<sequence>MSGTGTAPQSRAAVSARANPVLVLWRFSRPHTVIGTALSVLGLWAIAATTLDVAPPVWDLVATLVAGLAVNVAIVGVNQLTDVEIDRVNKPFLPIAAGELSLRAATVIVVVCSVLPLGMALTQGAVETGAVAAGLAVGALYSLPPFRLKRYPVAASLCISGVRSVVVNLGVYWHFAGRIDPPVVALCLFVLPFSLAIAILKDVPDLEGDRRYSIRTFTVRLGPERVFRAGLAALFIAYAGMIVVAPPLLTEYANPFVLALGHALAAGLLLHWARAANPSCHTEFTRFYMRVWMLFFLEYLLVPAACLANW</sequence>
<evidence type="ECO:0000256" key="6">
    <source>
        <dbReference type="ARBA" id="ARBA00023136"/>
    </source>
</evidence>
<evidence type="ECO:0000256" key="1">
    <source>
        <dbReference type="ARBA" id="ARBA00004141"/>
    </source>
</evidence>
<dbReference type="InterPro" id="IPR044878">
    <property type="entry name" value="UbiA_sf"/>
</dbReference>
<keyword evidence="5 7" id="KW-1133">Transmembrane helix</keyword>
<gene>
    <name evidence="8" type="ORF">OJ997_26695</name>
</gene>
<dbReference type="NCBIfam" id="NF009525">
    <property type="entry name" value="PRK12887.1"/>
    <property type="match status" value="1"/>
</dbReference>
<name>A0A9X3NEP7_9ACTN</name>
<dbReference type="GO" id="GO:0016020">
    <property type="term" value="C:membrane"/>
    <property type="evidence" value="ECO:0007669"/>
    <property type="project" value="UniProtKB-SubCell"/>
</dbReference>
<feature type="transmembrane region" description="Helical" evidence="7">
    <location>
        <begin position="100"/>
        <end position="119"/>
    </location>
</feature>
<dbReference type="EC" id="2.5.1.115" evidence="8"/>
<comment type="subcellular location">
    <subcellularLocation>
        <location evidence="1">Membrane</location>
        <topology evidence="1">Multi-pass membrane protein</topology>
    </subcellularLocation>
</comment>
<feature type="transmembrane region" description="Helical" evidence="7">
    <location>
        <begin position="229"/>
        <end position="249"/>
    </location>
</feature>
<evidence type="ECO:0000313" key="8">
    <source>
        <dbReference type="EMBL" id="MDA0183924.1"/>
    </source>
</evidence>
<feature type="transmembrane region" description="Helical" evidence="7">
    <location>
        <begin position="181"/>
        <end position="200"/>
    </location>
</feature>
<dbReference type="RefSeq" id="WP_270028338.1">
    <property type="nucleotide sequence ID" value="NZ_JAPDDP010000064.1"/>
</dbReference>
<protein>
    <submittedName>
        <fullName evidence="8">Homogentisate phytyltransferase</fullName>
        <ecNumber evidence="8">2.5.1.115</ecNumber>
    </submittedName>
</protein>
<dbReference type="GO" id="GO:0010176">
    <property type="term" value="F:homogentisate phytyltransferase activity"/>
    <property type="evidence" value="ECO:0007669"/>
    <property type="project" value="UniProtKB-EC"/>
</dbReference>
<dbReference type="Pfam" id="PF01040">
    <property type="entry name" value="UbiA"/>
    <property type="match status" value="1"/>
</dbReference>
<feature type="transmembrane region" description="Helical" evidence="7">
    <location>
        <begin position="57"/>
        <end position="80"/>
    </location>
</feature>
<keyword evidence="4 7" id="KW-0812">Transmembrane</keyword>
<keyword evidence="3 8" id="KW-0808">Transferase</keyword>
<evidence type="ECO:0000256" key="7">
    <source>
        <dbReference type="SAM" id="Phobius"/>
    </source>
</evidence>
<evidence type="ECO:0000256" key="3">
    <source>
        <dbReference type="ARBA" id="ARBA00022679"/>
    </source>
</evidence>
<feature type="transmembrane region" description="Helical" evidence="7">
    <location>
        <begin position="155"/>
        <end position="175"/>
    </location>
</feature>
<dbReference type="AlphaFoldDB" id="A0A9X3NEP7"/>
<feature type="transmembrane region" description="Helical" evidence="7">
    <location>
        <begin position="287"/>
        <end position="305"/>
    </location>
</feature>
<feature type="transmembrane region" description="Helical" evidence="7">
    <location>
        <begin position="255"/>
        <end position="275"/>
    </location>
</feature>
<dbReference type="InterPro" id="IPR000537">
    <property type="entry name" value="UbiA_prenyltransferase"/>
</dbReference>
<comment type="caution">
    <text evidence="8">The sequence shown here is derived from an EMBL/GenBank/DDBJ whole genome shotgun (WGS) entry which is preliminary data.</text>
</comment>
<reference evidence="8" key="1">
    <citation type="submission" date="2022-10" db="EMBL/GenBank/DDBJ databases">
        <title>The WGS of Solirubrobacter phytolaccae KCTC 29190.</title>
        <authorList>
            <person name="Jiang Z."/>
        </authorList>
    </citation>
    <scope>NUCLEOTIDE SEQUENCE</scope>
    <source>
        <strain evidence="8">KCTC 29190</strain>
    </source>
</reference>
<dbReference type="PANTHER" id="PTHR43009:SF7">
    <property type="entry name" value="HOMOGENTISATE GERANYLGERANYLTRANSFERASE, CHLOROPLASTIC"/>
    <property type="match status" value="1"/>
</dbReference>
<evidence type="ECO:0000256" key="2">
    <source>
        <dbReference type="ARBA" id="ARBA00005985"/>
    </source>
</evidence>
<dbReference type="Proteomes" id="UP001147653">
    <property type="component" value="Unassembled WGS sequence"/>
</dbReference>
<comment type="similarity">
    <text evidence="2">Belongs to the UbiA prenyltransferase family.</text>
</comment>
<evidence type="ECO:0000256" key="4">
    <source>
        <dbReference type="ARBA" id="ARBA00022692"/>
    </source>
</evidence>
<organism evidence="8 9">
    <name type="scientific">Solirubrobacter phytolaccae</name>
    <dbReference type="NCBI Taxonomy" id="1404360"/>
    <lineage>
        <taxon>Bacteria</taxon>
        <taxon>Bacillati</taxon>
        <taxon>Actinomycetota</taxon>
        <taxon>Thermoleophilia</taxon>
        <taxon>Solirubrobacterales</taxon>
        <taxon>Solirubrobacteraceae</taxon>
        <taxon>Solirubrobacter</taxon>
    </lineage>
</organism>
<dbReference type="PANTHER" id="PTHR43009">
    <property type="entry name" value="HOMOGENTISATE SOLANESYLTRANSFERASE, CHLOROPLASTIC"/>
    <property type="match status" value="1"/>
</dbReference>